<evidence type="ECO:0000313" key="4">
    <source>
        <dbReference type="Proteomes" id="UP000235828"/>
    </source>
</evidence>
<sequence>MSFAHEMRVLEIASQIELLDRLQLLTRFGSNLINISGAKGSGKTWLAQRYLEAWATEKNQSLLLCYPSQTDAQQRAMMLNQLVSDAMFNESDSVLDSFGLLVGDEPCDVVFVVDDAQMLTEDLLAELWMLVVEAQNHPKWSVNVVLFSEGDSLEHILARIGYGQETKPVDFEIETFTEQEAEEFTELLVVRYAQTLEGKQKIRKQAKKCQRLPGGLIALGAKKVEKRIIIRSVIESPARIAALVLVLFLLIAGGYWWFFSQETPELDSSKVMVEQSSSNQDSQMALDANNVSGANSTETVRIPSDGDRRNGTEVEADAMALPPTVMSETATVGGQLVDDEKRVIVPSDVVDALMADRDPPASVTVIDDVVADTKPAAKEQNRITFSYARDELEALSPRAYTLQLAAMTSKQEAQAFINLHQLNGQVRIYPTVRNEVEWFIITYQDYDSIQKARDAVNSLSTELQAVGPWAKSLNQVQREILRGK</sequence>
<keyword evidence="1" id="KW-0472">Membrane</keyword>
<keyword evidence="1" id="KW-0812">Transmembrane</keyword>
<keyword evidence="1" id="KW-1133">Transmembrane helix</keyword>
<organism evidence="3 4">
    <name type="scientific">Vibrio tapetis subsp. tapetis</name>
    <dbReference type="NCBI Taxonomy" id="1671868"/>
    <lineage>
        <taxon>Bacteria</taxon>
        <taxon>Pseudomonadati</taxon>
        <taxon>Pseudomonadota</taxon>
        <taxon>Gammaproteobacteria</taxon>
        <taxon>Vibrionales</taxon>
        <taxon>Vibrionaceae</taxon>
        <taxon>Vibrio</taxon>
    </lineage>
</organism>
<dbReference type="SUPFAM" id="SSF52540">
    <property type="entry name" value="P-loop containing nucleoside triphosphate hydrolases"/>
    <property type="match status" value="1"/>
</dbReference>
<dbReference type="InterPro" id="IPR036680">
    <property type="entry name" value="SPOR-like_sf"/>
</dbReference>
<dbReference type="Proteomes" id="UP000235828">
    <property type="component" value="Chromosome A"/>
</dbReference>
<dbReference type="RefSeq" id="WP_102523336.1">
    <property type="nucleotide sequence ID" value="NZ_LT960611.1"/>
</dbReference>
<dbReference type="OrthoDB" id="6189127at2"/>
<dbReference type="PANTHER" id="PTHR35894:SF7">
    <property type="entry name" value="GENERAL SECRETION PATHWAY PROTEIN A-RELATED"/>
    <property type="match status" value="1"/>
</dbReference>
<dbReference type="Gene3D" id="3.30.70.1070">
    <property type="entry name" value="Sporulation related repeat"/>
    <property type="match status" value="1"/>
</dbReference>
<dbReference type="Pfam" id="PF05036">
    <property type="entry name" value="SPOR"/>
    <property type="match status" value="1"/>
</dbReference>
<evidence type="ECO:0000256" key="1">
    <source>
        <dbReference type="SAM" id="Phobius"/>
    </source>
</evidence>
<dbReference type="AlphaFoldDB" id="A0A2N8ZGA4"/>
<reference evidence="3 4" key="1">
    <citation type="submission" date="2017-10" db="EMBL/GenBank/DDBJ databases">
        <authorList>
            <person name="Banno H."/>
            <person name="Chua N.-H."/>
        </authorList>
    </citation>
    <scope>NUCLEOTIDE SEQUENCE [LARGE SCALE GENOMIC DNA]</scope>
    <source>
        <strain evidence="3">Vibrio tapetis CECT4600</strain>
    </source>
</reference>
<evidence type="ECO:0000313" key="3">
    <source>
        <dbReference type="EMBL" id="SON50928.1"/>
    </source>
</evidence>
<protein>
    <recommendedName>
        <fullName evidence="2">SPOR domain-containing protein</fullName>
    </recommendedName>
</protein>
<dbReference type="GO" id="GO:0042834">
    <property type="term" value="F:peptidoglycan binding"/>
    <property type="evidence" value="ECO:0007669"/>
    <property type="project" value="InterPro"/>
</dbReference>
<gene>
    <name evidence="3" type="ORF">VTAP4600_A2962</name>
</gene>
<dbReference type="InterPro" id="IPR052026">
    <property type="entry name" value="ExeA_AAA_ATPase_DNA-bind"/>
</dbReference>
<dbReference type="PANTHER" id="PTHR35894">
    <property type="entry name" value="GENERAL SECRETION PATHWAY PROTEIN A-RELATED"/>
    <property type="match status" value="1"/>
</dbReference>
<keyword evidence="4" id="KW-1185">Reference proteome</keyword>
<feature type="domain" description="SPOR" evidence="2">
    <location>
        <begin position="394"/>
        <end position="472"/>
    </location>
</feature>
<dbReference type="EMBL" id="LT960611">
    <property type="protein sequence ID" value="SON50928.1"/>
    <property type="molecule type" value="Genomic_DNA"/>
</dbReference>
<dbReference type="PROSITE" id="PS51724">
    <property type="entry name" value="SPOR"/>
    <property type="match status" value="1"/>
</dbReference>
<name>A0A2N8ZGA4_9VIBR</name>
<dbReference type="InterPro" id="IPR007730">
    <property type="entry name" value="SPOR-like_dom"/>
</dbReference>
<accession>A0A2N8ZGA4</accession>
<dbReference type="KEGG" id="vta:A2962"/>
<dbReference type="InterPro" id="IPR049945">
    <property type="entry name" value="AAA_22"/>
</dbReference>
<dbReference type="InterPro" id="IPR027417">
    <property type="entry name" value="P-loop_NTPase"/>
</dbReference>
<feature type="transmembrane region" description="Helical" evidence="1">
    <location>
        <begin position="240"/>
        <end position="259"/>
    </location>
</feature>
<dbReference type="Pfam" id="PF13401">
    <property type="entry name" value="AAA_22"/>
    <property type="match status" value="1"/>
</dbReference>
<dbReference type="Gene3D" id="3.40.50.300">
    <property type="entry name" value="P-loop containing nucleotide triphosphate hydrolases"/>
    <property type="match status" value="1"/>
</dbReference>
<evidence type="ECO:0000259" key="2">
    <source>
        <dbReference type="PROSITE" id="PS51724"/>
    </source>
</evidence>
<dbReference type="GO" id="GO:0016887">
    <property type="term" value="F:ATP hydrolysis activity"/>
    <property type="evidence" value="ECO:0007669"/>
    <property type="project" value="InterPro"/>
</dbReference>
<proteinExistence type="predicted"/>